<accession>A0AC34R7H0</accession>
<sequence length="546" mass="60772">MYLTMLQDRLRKRQQFLDLLGDSSSTNKLDSDKLCDLPVHYIAFSSSSGESIGYVGVGNQNRGKLAMISFFKEGATNLNMLDLEFDCRPVSMVIYDNGMAFISLLSGYVIALQLNEGDGQILWELKLNDIALKLVHAENKLYAGLANGTLTVLEDAFNKAPTALDLYHIPISAAPVTDAIIVEDYLYLAVACKIVILNKSTLSPIGNIYVAASASGSTAPMFEKIRAISNSPRGIWIITAHSSLIQLWKESECQLLFDVTYDHSHRKPSFSEEDDFNNVEINAILYHDDEIWIGTLDGYLMLYKVVPTDGTTESKPISRSDGDLTKKIKPNTSNEISFSLHRYPPGKRLQPDNNVPTTIPIHRQQMYYIPTPKETQNEENASLQEHQASEMERRKISVVIDQNTKQYSVSVAPLRSISVDSATGTMKTPSTSTQNTISTPLSRTNPLNLTITKKLQLRQKHHVLEKERSVDSAVSVFSDHEHGIQKSPTDSEGSPRFVQPIEEATEPEAFAFSTGGASLEYDDMFEMYSDQDAPTDIGLIEDVLQN</sequence>
<proteinExistence type="predicted"/>
<dbReference type="Proteomes" id="UP000887576">
    <property type="component" value="Unplaced"/>
</dbReference>
<organism evidence="1 2">
    <name type="scientific">Panagrolaimus sp. JU765</name>
    <dbReference type="NCBI Taxonomy" id="591449"/>
    <lineage>
        <taxon>Eukaryota</taxon>
        <taxon>Metazoa</taxon>
        <taxon>Ecdysozoa</taxon>
        <taxon>Nematoda</taxon>
        <taxon>Chromadorea</taxon>
        <taxon>Rhabditida</taxon>
        <taxon>Tylenchina</taxon>
        <taxon>Panagrolaimomorpha</taxon>
        <taxon>Panagrolaimoidea</taxon>
        <taxon>Panagrolaimidae</taxon>
        <taxon>Panagrolaimus</taxon>
    </lineage>
</organism>
<protein>
    <submittedName>
        <fullName evidence="2">Uncharacterized protein</fullName>
    </submittedName>
</protein>
<name>A0AC34R7H0_9BILA</name>
<evidence type="ECO:0000313" key="2">
    <source>
        <dbReference type="WBParaSite" id="JU765_v2.g4049.t1"/>
    </source>
</evidence>
<dbReference type="WBParaSite" id="JU765_v2.g4049.t1">
    <property type="protein sequence ID" value="JU765_v2.g4049.t1"/>
    <property type="gene ID" value="JU765_v2.g4049"/>
</dbReference>
<evidence type="ECO:0000313" key="1">
    <source>
        <dbReference type="Proteomes" id="UP000887576"/>
    </source>
</evidence>
<reference evidence="2" key="1">
    <citation type="submission" date="2022-11" db="UniProtKB">
        <authorList>
            <consortium name="WormBaseParasite"/>
        </authorList>
    </citation>
    <scope>IDENTIFICATION</scope>
</reference>